<reference evidence="2 3" key="1">
    <citation type="submission" date="2023-09" db="EMBL/GenBank/DDBJ databases">
        <authorList>
            <person name="Rey-Velasco X."/>
        </authorList>
    </citation>
    <scope>NUCLEOTIDE SEQUENCE [LARGE SCALE GENOMIC DNA]</scope>
    <source>
        <strain evidence="2 3">W242</strain>
    </source>
</reference>
<proteinExistence type="predicted"/>
<keyword evidence="1" id="KW-0812">Transmembrane</keyword>
<keyword evidence="1" id="KW-0472">Membrane</keyword>
<dbReference type="RefSeq" id="WP_311332590.1">
    <property type="nucleotide sequence ID" value="NZ_JAVRHZ010000002.1"/>
</dbReference>
<keyword evidence="1" id="KW-1133">Transmembrane helix</keyword>
<evidence type="ECO:0000256" key="1">
    <source>
        <dbReference type="SAM" id="Phobius"/>
    </source>
</evidence>
<accession>A0ABU2YEF8</accession>
<protein>
    <submittedName>
        <fullName evidence="2">DoxX family protein</fullName>
    </submittedName>
</protein>
<gene>
    <name evidence="2" type="ORF">RM538_06470</name>
</gene>
<dbReference type="EMBL" id="JAVRHZ010000002">
    <property type="protein sequence ID" value="MDT0555640.1"/>
    <property type="molecule type" value="Genomic_DNA"/>
</dbReference>
<comment type="caution">
    <text evidence="2">The sequence shown here is derived from an EMBL/GenBank/DDBJ whole genome shotgun (WGS) entry which is preliminary data.</text>
</comment>
<organism evidence="2 3">
    <name type="scientific">Patiriisocius hiemis</name>
    <dbReference type="NCBI Taxonomy" id="3075604"/>
    <lineage>
        <taxon>Bacteria</taxon>
        <taxon>Pseudomonadati</taxon>
        <taxon>Bacteroidota</taxon>
        <taxon>Flavobacteriia</taxon>
        <taxon>Flavobacteriales</taxon>
        <taxon>Flavobacteriaceae</taxon>
        <taxon>Patiriisocius</taxon>
    </lineage>
</organism>
<evidence type="ECO:0000313" key="3">
    <source>
        <dbReference type="Proteomes" id="UP001254488"/>
    </source>
</evidence>
<sequence length="134" mass="15098">MKIVNLVIQIGLGIMLLAFGLNKFFWFMPDFDFTGYPEAEHLFNALRFSGDDPEAGKGYIMNLVGLTEAVVGLLLIFRKWVPFALVMLVPISINIVLFHAFVNLPNIGPAILVAVLNGYLMYKNWEAYKPLFAK</sequence>
<evidence type="ECO:0000313" key="2">
    <source>
        <dbReference type="EMBL" id="MDT0555640.1"/>
    </source>
</evidence>
<feature type="transmembrane region" description="Helical" evidence="1">
    <location>
        <begin position="83"/>
        <end position="101"/>
    </location>
</feature>
<name>A0ABU2YEF8_9FLAO</name>
<feature type="transmembrane region" description="Helical" evidence="1">
    <location>
        <begin position="59"/>
        <end position="76"/>
    </location>
</feature>
<feature type="transmembrane region" description="Helical" evidence="1">
    <location>
        <begin position="7"/>
        <end position="28"/>
    </location>
</feature>
<keyword evidence="3" id="KW-1185">Reference proteome</keyword>
<dbReference type="Proteomes" id="UP001254488">
    <property type="component" value="Unassembled WGS sequence"/>
</dbReference>